<keyword evidence="2" id="KW-1185">Reference proteome</keyword>
<dbReference type="EMBL" id="JAPWTJ010001675">
    <property type="protein sequence ID" value="KAJ8970095.1"/>
    <property type="molecule type" value="Genomic_DNA"/>
</dbReference>
<organism evidence="1 2">
    <name type="scientific">Molorchus minor</name>
    <dbReference type="NCBI Taxonomy" id="1323400"/>
    <lineage>
        <taxon>Eukaryota</taxon>
        <taxon>Metazoa</taxon>
        <taxon>Ecdysozoa</taxon>
        <taxon>Arthropoda</taxon>
        <taxon>Hexapoda</taxon>
        <taxon>Insecta</taxon>
        <taxon>Pterygota</taxon>
        <taxon>Neoptera</taxon>
        <taxon>Endopterygota</taxon>
        <taxon>Coleoptera</taxon>
        <taxon>Polyphaga</taxon>
        <taxon>Cucujiformia</taxon>
        <taxon>Chrysomeloidea</taxon>
        <taxon>Cerambycidae</taxon>
        <taxon>Lamiinae</taxon>
        <taxon>Monochamini</taxon>
        <taxon>Molorchus</taxon>
    </lineage>
</organism>
<comment type="caution">
    <text evidence="1">The sequence shown here is derived from an EMBL/GenBank/DDBJ whole genome shotgun (WGS) entry which is preliminary data.</text>
</comment>
<reference evidence="1" key="1">
    <citation type="journal article" date="2023" name="Insect Mol. Biol.">
        <title>Genome sequencing provides insights into the evolution of gene families encoding plant cell wall-degrading enzymes in longhorned beetles.</title>
        <authorList>
            <person name="Shin N.R."/>
            <person name="Okamura Y."/>
            <person name="Kirsch R."/>
            <person name="Pauchet Y."/>
        </authorList>
    </citation>
    <scope>NUCLEOTIDE SEQUENCE</scope>
    <source>
        <strain evidence="1">MMC_N1</strain>
    </source>
</reference>
<gene>
    <name evidence="1" type="ORF">NQ317_012451</name>
</gene>
<proteinExistence type="predicted"/>
<accession>A0ABQ9IZS3</accession>
<sequence>MTPQDLKQIENFKARKSRNHHPLLKMKILLQCVQTLLLDRPRCTYLPTPSRFGKSALRADVPTSSWQLRCQWGSFAAYGVACGHASSRLEKILKRIGGNSFGDLGKVVAVVKFGEFSYRYGNSRNRFLVPKNIRKDTKHDAFGRVRTKSGKFRQSRECSIVSGIVAIDSGLENIDKDTKHGGFMLRKSSGKIGRARIVSGIVVIDSLHPKI</sequence>
<name>A0ABQ9IZS3_9CUCU</name>
<evidence type="ECO:0000313" key="2">
    <source>
        <dbReference type="Proteomes" id="UP001162164"/>
    </source>
</evidence>
<dbReference type="Proteomes" id="UP001162164">
    <property type="component" value="Unassembled WGS sequence"/>
</dbReference>
<evidence type="ECO:0000313" key="1">
    <source>
        <dbReference type="EMBL" id="KAJ8970095.1"/>
    </source>
</evidence>
<protein>
    <submittedName>
        <fullName evidence="1">Uncharacterized protein</fullName>
    </submittedName>
</protein>